<proteinExistence type="predicted"/>
<dbReference type="Pfam" id="PF18950">
    <property type="entry name" value="DUF5694"/>
    <property type="match status" value="1"/>
</dbReference>
<evidence type="ECO:0000313" key="2">
    <source>
        <dbReference type="EMBL" id="KFF14559.1"/>
    </source>
</evidence>
<name>A0A086ACZ5_9FLAO</name>
<dbReference type="STRING" id="445961.IW15_03760"/>
<evidence type="ECO:0000313" key="3">
    <source>
        <dbReference type="Proteomes" id="UP000028705"/>
    </source>
</evidence>
<dbReference type="OrthoDB" id="7055505at2"/>
<reference evidence="2 3" key="1">
    <citation type="submission" date="2014-07" db="EMBL/GenBank/DDBJ databases">
        <title>Genome of Chryseobacterium soli DSM 19298.</title>
        <authorList>
            <person name="Stropko S.J."/>
            <person name="Pipes S.E."/>
            <person name="Newman J."/>
        </authorList>
    </citation>
    <scope>NUCLEOTIDE SEQUENCE [LARGE SCALE GENOMIC DNA]</scope>
    <source>
        <strain evidence="2 3">DSM 19298</strain>
    </source>
</reference>
<dbReference type="InterPro" id="IPR043749">
    <property type="entry name" value="DUF5694"/>
</dbReference>
<feature type="chain" id="PRO_5001802542" description="TraB/GumN family protein" evidence="1">
    <location>
        <begin position="19"/>
        <end position="283"/>
    </location>
</feature>
<dbReference type="eggNOG" id="ENOG5032SV6">
    <property type="taxonomic scope" value="Bacteria"/>
</dbReference>
<sequence>MKTFIYIFLISLSAYASAQKKPADYFQNPKAKVLILGSFHFDYPNLDAHKTEKSDQVDVLAPKTAKEVTELVNYIKKFKPTKIAIEAWPKWNANQKLKEYNEGKYRDKRDERYQLAMRIANELKINELFSIDAESVLDDLEKRFGKQDSAYFKALSEEYDFQSNDAVSNQYNAFFKSSEPKNFKSILENFLYMNSKEYHQYEYGAYLSGDFKLRDHDGADMLALYWYDRNLRMFRNIQNIPHTAEDRILVIAGNGHASVLRQLFTSSPEYDYIEFSSLKDANK</sequence>
<keyword evidence="1" id="KW-0732">Signal</keyword>
<protein>
    <recommendedName>
        <fullName evidence="4">TraB/GumN family protein</fullName>
    </recommendedName>
</protein>
<dbReference type="EMBL" id="JPRH01000001">
    <property type="protein sequence ID" value="KFF14559.1"/>
    <property type="molecule type" value="Genomic_DNA"/>
</dbReference>
<evidence type="ECO:0008006" key="4">
    <source>
        <dbReference type="Google" id="ProtNLM"/>
    </source>
</evidence>
<organism evidence="2 3">
    <name type="scientific">Chryseobacterium soli</name>
    <dbReference type="NCBI Taxonomy" id="445961"/>
    <lineage>
        <taxon>Bacteria</taxon>
        <taxon>Pseudomonadati</taxon>
        <taxon>Bacteroidota</taxon>
        <taxon>Flavobacteriia</taxon>
        <taxon>Flavobacteriales</taxon>
        <taxon>Weeksellaceae</taxon>
        <taxon>Chryseobacterium group</taxon>
        <taxon>Chryseobacterium</taxon>
    </lineage>
</organism>
<keyword evidence="3" id="KW-1185">Reference proteome</keyword>
<comment type="caution">
    <text evidence="2">The sequence shown here is derived from an EMBL/GenBank/DDBJ whole genome shotgun (WGS) entry which is preliminary data.</text>
</comment>
<gene>
    <name evidence="2" type="ORF">IW15_03760</name>
</gene>
<accession>A0A086ACZ5</accession>
<dbReference type="Proteomes" id="UP000028705">
    <property type="component" value="Unassembled WGS sequence"/>
</dbReference>
<dbReference type="RefSeq" id="WP_034709349.1">
    <property type="nucleotide sequence ID" value="NZ_JPRH01000001.1"/>
</dbReference>
<dbReference type="AlphaFoldDB" id="A0A086ACZ5"/>
<feature type="signal peptide" evidence="1">
    <location>
        <begin position="1"/>
        <end position="18"/>
    </location>
</feature>
<evidence type="ECO:0000256" key="1">
    <source>
        <dbReference type="SAM" id="SignalP"/>
    </source>
</evidence>